<dbReference type="SMART" id="SM00409">
    <property type="entry name" value="IG"/>
    <property type="match status" value="1"/>
</dbReference>
<dbReference type="PROSITE" id="PS50835">
    <property type="entry name" value="IG_LIKE"/>
    <property type="match status" value="1"/>
</dbReference>
<keyword evidence="4 8" id="KW-1133">Transmembrane helix</keyword>
<evidence type="ECO:0000256" key="2">
    <source>
        <dbReference type="ARBA" id="ARBA00008215"/>
    </source>
</evidence>
<comment type="subcellular location">
    <subcellularLocation>
        <location evidence="1">Membrane</location>
        <topology evidence="1">Single-pass membrane protein</topology>
    </subcellularLocation>
</comment>
<evidence type="ECO:0000313" key="11">
    <source>
        <dbReference type="Proteomes" id="UP000504627"/>
    </source>
</evidence>
<dbReference type="GeneID" id="113986968"/>
<evidence type="ECO:0000256" key="8">
    <source>
        <dbReference type="SAM" id="Phobius"/>
    </source>
</evidence>
<dbReference type="GO" id="GO:0009897">
    <property type="term" value="C:external side of plasma membrane"/>
    <property type="evidence" value="ECO:0007669"/>
    <property type="project" value="TreeGrafter"/>
</dbReference>
<dbReference type="InterPro" id="IPR040012">
    <property type="entry name" value="CD200R"/>
</dbReference>
<keyword evidence="6" id="KW-1015">Disulfide bond</keyword>
<evidence type="ECO:0000256" key="5">
    <source>
        <dbReference type="ARBA" id="ARBA00023136"/>
    </source>
</evidence>
<keyword evidence="5 8" id="KW-0472">Membrane</keyword>
<keyword evidence="9" id="KW-0732">Signal</keyword>
<dbReference type="AlphaFoldDB" id="A0A6J2GHT8"/>
<dbReference type="InterPro" id="IPR007110">
    <property type="entry name" value="Ig-like_dom"/>
</dbReference>
<sequence length="291" mass="32204">MSQKWAVLAVLFFFFLPINLIEAYNTVNVEAGHEAVLSCPYIFNVSLLMVTWKKKCSSCCVLAYRSDHNETGKTNCTERIMWKYSPDSDPALRIYPVNLSDEGNYSCEIVNSEGNFYFSSSLTVMVPPRATLTYDKSRGAVCRASAGKPAADISWIPASNASTEEEIQHANGTVTRVSYTGWANSTLPTATCLVTHPASNQTLSIDLTNASPRLPYLLLGGSASVAAVTGVTLCLIFWCRASRLRQLAQGPAEPSATRNFKYTPSDFLPETTYENYYPGSIYMNQYQCRHK</sequence>
<dbReference type="InterPro" id="IPR036179">
    <property type="entry name" value="Ig-like_dom_sf"/>
</dbReference>
<protein>
    <submittedName>
        <fullName evidence="12">Cell surface glycoprotein CD200 receptor 1-B-like</fullName>
    </submittedName>
</protein>
<keyword evidence="3 8" id="KW-0812">Transmembrane</keyword>
<gene>
    <name evidence="12" type="primary">LOC113986968</name>
</gene>
<dbReference type="InParanoid" id="A0A6J2GHT8"/>
<evidence type="ECO:0000256" key="7">
    <source>
        <dbReference type="ARBA" id="ARBA00023180"/>
    </source>
</evidence>
<evidence type="ECO:0000256" key="9">
    <source>
        <dbReference type="SAM" id="SignalP"/>
    </source>
</evidence>
<dbReference type="RefSeq" id="XP_027574984.1">
    <property type="nucleotide sequence ID" value="XM_027719183.2"/>
</dbReference>
<keyword evidence="7" id="KW-0325">Glycoprotein</keyword>
<evidence type="ECO:0000256" key="6">
    <source>
        <dbReference type="ARBA" id="ARBA00023157"/>
    </source>
</evidence>
<dbReference type="GO" id="GO:0150077">
    <property type="term" value="P:regulation of neuroinflammatory response"/>
    <property type="evidence" value="ECO:0007669"/>
    <property type="project" value="InterPro"/>
</dbReference>
<feature type="chain" id="PRO_5026950491" evidence="9">
    <location>
        <begin position="24"/>
        <end position="291"/>
    </location>
</feature>
<dbReference type="PANTHER" id="PTHR21462">
    <property type="entry name" value="CELL SURFACE GLYCOPROTEIN OX2 RECEPTOR PRECURSOR"/>
    <property type="match status" value="1"/>
</dbReference>
<evidence type="ECO:0000256" key="1">
    <source>
        <dbReference type="ARBA" id="ARBA00004167"/>
    </source>
</evidence>
<evidence type="ECO:0000313" key="12">
    <source>
        <dbReference type="RefSeq" id="XP_027574984.1"/>
    </source>
</evidence>
<dbReference type="Proteomes" id="UP000504627">
    <property type="component" value="Unplaced"/>
</dbReference>
<reference evidence="12" key="1">
    <citation type="submission" date="2025-08" db="UniProtKB">
        <authorList>
            <consortium name="RefSeq"/>
        </authorList>
    </citation>
    <scope>IDENTIFICATION</scope>
    <source>
        <tissue evidence="12">Muscle</tissue>
    </source>
</reference>
<dbReference type="PANTHER" id="PTHR21462:SF2">
    <property type="entry name" value="CELL SURFACE GLYCOPROTEIN CD200 RECEPTOR 2"/>
    <property type="match status" value="1"/>
</dbReference>
<dbReference type="Pfam" id="PF07686">
    <property type="entry name" value="V-set"/>
    <property type="match status" value="1"/>
</dbReference>
<dbReference type="InterPro" id="IPR013106">
    <property type="entry name" value="Ig_V-set"/>
</dbReference>
<dbReference type="GO" id="GO:0038023">
    <property type="term" value="F:signaling receptor activity"/>
    <property type="evidence" value="ECO:0007669"/>
    <property type="project" value="InterPro"/>
</dbReference>
<organism evidence="11 12">
    <name type="scientific">Pipra filicauda</name>
    <name type="common">Wire-tailed manakin</name>
    <dbReference type="NCBI Taxonomy" id="649802"/>
    <lineage>
        <taxon>Eukaryota</taxon>
        <taxon>Metazoa</taxon>
        <taxon>Chordata</taxon>
        <taxon>Craniata</taxon>
        <taxon>Vertebrata</taxon>
        <taxon>Euteleostomi</taxon>
        <taxon>Archelosauria</taxon>
        <taxon>Archosauria</taxon>
        <taxon>Dinosauria</taxon>
        <taxon>Saurischia</taxon>
        <taxon>Theropoda</taxon>
        <taxon>Coelurosauria</taxon>
        <taxon>Aves</taxon>
        <taxon>Neognathae</taxon>
        <taxon>Neoaves</taxon>
        <taxon>Telluraves</taxon>
        <taxon>Australaves</taxon>
        <taxon>Passeriformes</taxon>
        <taxon>Pipridae</taxon>
        <taxon>Pipra</taxon>
    </lineage>
</organism>
<feature type="signal peptide" evidence="9">
    <location>
        <begin position="1"/>
        <end position="23"/>
    </location>
</feature>
<dbReference type="InterPro" id="IPR003599">
    <property type="entry name" value="Ig_sub"/>
</dbReference>
<feature type="domain" description="Ig-like" evidence="10">
    <location>
        <begin position="17"/>
        <end position="123"/>
    </location>
</feature>
<name>A0A6J2GHT8_9PASS</name>
<dbReference type="SUPFAM" id="SSF48726">
    <property type="entry name" value="Immunoglobulin"/>
    <property type="match status" value="2"/>
</dbReference>
<dbReference type="InterPro" id="IPR013783">
    <property type="entry name" value="Ig-like_fold"/>
</dbReference>
<keyword evidence="11" id="KW-1185">Reference proteome</keyword>
<evidence type="ECO:0000259" key="10">
    <source>
        <dbReference type="PROSITE" id="PS50835"/>
    </source>
</evidence>
<accession>A0A6J2GHT8</accession>
<evidence type="ECO:0000256" key="4">
    <source>
        <dbReference type="ARBA" id="ARBA00022989"/>
    </source>
</evidence>
<proteinExistence type="inferred from homology"/>
<comment type="similarity">
    <text evidence="2">Belongs to the CD200R family.</text>
</comment>
<dbReference type="Gene3D" id="2.60.40.10">
    <property type="entry name" value="Immunoglobulins"/>
    <property type="match status" value="2"/>
</dbReference>
<evidence type="ECO:0000256" key="3">
    <source>
        <dbReference type="ARBA" id="ARBA00022692"/>
    </source>
</evidence>
<feature type="transmembrane region" description="Helical" evidence="8">
    <location>
        <begin position="216"/>
        <end position="239"/>
    </location>
</feature>